<dbReference type="RefSeq" id="XP_018186304.1">
    <property type="nucleotide sequence ID" value="XM_018333115.1"/>
</dbReference>
<gene>
    <name evidence="1" type="ORF">L228DRAFT_249560</name>
</gene>
<dbReference type="AlphaFoldDB" id="A0A165F9Y1"/>
<dbReference type="GeneID" id="28898252"/>
<reference evidence="1 2" key="1">
    <citation type="journal article" date="2016" name="Fungal Biol.">
        <title>The genome of Xylona heveae provides a window into fungal endophytism.</title>
        <authorList>
            <person name="Gazis R."/>
            <person name="Kuo A."/>
            <person name="Riley R."/>
            <person name="LaButti K."/>
            <person name="Lipzen A."/>
            <person name="Lin J."/>
            <person name="Amirebrahimi M."/>
            <person name="Hesse C.N."/>
            <person name="Spatafora J.W."/>
            <person name="Henrissat B."/>
            <person name="Hainaut M."/>
            <person name="Grigoriev I.V."/>
            <person name="Hibbett D.S."/>
        </authorList>
    </citation>
    <scope>NUCLEOTIDE SEQUENCE [LARGE SCALE GENOMIC DNA]</scope>
    <source>
        <strain evidence="1 2">TC161</strain>
    </source>
</reference>
<dbReference type="InParanoid" id="A0A165F9Y1"/>
<dbReference type="OrthoDB" id="5150140at2759"/>
<organism evidence="1 2">
    <name type="scientific">Xylona heveae (strain CBS 132557 / TC161)</name>
    <dbReference type="NCBI Taxonomy" id="1328760"/>
    <lineage>
        <taxon>Eukaryota</taxon>
        <taxon>Fungi</taxon>
        <taxon>Dikarya</taxon>
        <taxon>Ascomycota</taxon>
        <taxon>Pezizomycotina</taxon>
        <taxon>Xylonomycetes</taxon>
        <taxon>Xylonales</taxon>
        <taxon>Xylonaceae</taxon>
        <taxon>Xylona</taxon>
    </lineage>
</organism>
<dbReference type="EMBL" id="KV407462">
    <property type="protein sequence ID" value="KZF20749.1"/>
    <property type="molecule type" value="Genomic_DNA"/>
</dbReference>
<dbReference type="OMA" id="RWRVNAL"/>
<dbReference type="Proteomes" id="UP000076632">
    <property type="component" value="Unassembled WGS sequence"/>
</dbReference>
<evidence type="ECO:0000313" key="1">
    <source>
        <dbReference type="EMBL" id="KZF20749.1"/>
    </source>
</evidence>
<accession>A0A165F9Y1</accession>
<proteinExistence type="predicted"/>
<evidence type="ECO:0000313" key="2">
    <source>
        <dbReference type="Proteomes" id="UP000076632"/>
    </source>
</evidence>
<sequence length="207" mass="23630">MDFMAHKLYIPPCIDTPAHSLHLPPLGRPLRIQIEGPLTCIEKLFPDVSWQLEHIPPRPFPQPAGLRLARLTCRELYGREAHPEDPEVVGNIVLRDEYLGWLQPVSLSKIDYYGVTFDYLVPADDPDPDVLQINMIEIEYDGGAYANETLRWGPIDAAEYIANKLVLAVPRCCQKRKGTQDRSRVNDSVAWRGAREIMDDDVTRRNE</sequence>
<name>A0A165F9Y1_XYLHT</name>
<dbReference type="STRING" id="1328760.A0A165F9Y1"/>
<protein>
    <submittedName>
        <fullName evidence="1">Uncharacterized protein</fullName>
    </submittedName>
</protein>
<keyword evidence="2" id="KW-1185">Reference proteome</keyword>